<organism evidence="2 3">
    <name type="scientific">Solanum tuberosum</name>
    <name type="common">Potato</name>
    <dbReference type="NCBI Taxonomy" id="4113"/>
    <lineage>
        <taxon>Eukaryota</taxon>
        <taxon>Viridiplantae</taxon>
        <taxon>Streptophyta</taxon>
        <taxon>Embryophyta</taxon>
        <taxon>Tracheophyta</taxon>
        <taxon>Spermatophyta</taxon>
        <taxon>Magnoliopsida</taxon>
        <taxon>eudicotyledons</taxon>
        <taxon>Gunneridae</taxon>
        <taxon>Pentapetalae</taxon>
        <taxon>asterids</taxon>
        <taxon>lamiids</taxon>
        <taxon>Solanales</taxon>
        <taxon>Solanaceae</taxon>
        <taxon>Solanoideae</taxon>
        <taxon>Solaneae</taxon>
        <taxon>Solanum</taxon>
    </lineage>
</organism>
<dbReference type="HOGENOM" id="CLU_029307_5_1_1"/>
<proteinExistence type="predicted"/>
<reference evidence="3" key="1">
    <citation type="journal article" date="2011" name="Nature">
        <title>Genome sequence and analysis of the tuber crop potato.</title>
        <authorList>
            <consortium name="The Potato Genome Sequencing Consortium"/>
        </authorList>
    </citation>
    <scope>NUCLEOTIDE SEQUENCE [LARGE SCALE GENOMIC DNA]</scope>
    <source>
        <strain evidence="3">cv. DM1-3 516 R44</strain>
    </source>
</reference>
<feature type="region of interest" description="Disordered" evidence="1">
    <location>
        <begin position="1"/>
        <end position="77"/>
    </location>
</feature>
<name>M1DR44_SOLTU</name>
<reference evidence="2" key="2">
    <citation type="submission" date="2015-06" db="UniProtKB">
        <authorList>
            <consortium name="EnsemblPlants"/>
        </authorList>
    </citation>
    <scope>IDENTIFICATION</scope>
    <source>
        <strain evidence="2">DM1-3 516 R44</strain>
    </source>
</reference>
<dbReference type="Proteomes" id="UP000011115">
    <property type="component" value="Unassembled WGS sequence"/>
</dbReference>
<dbReference type="EnsemblPlants" id="PGSC0003DMT400093035">
    <property type="protein sequence ID" value="PGSC0003DMT400093035"/>
    <property type="gene ID" value="PGSC0003DMG400042606"/>
</dbReference>
<keyword evidence="3" id="KW-1185">Reference proteome</keyword>
<sequence>MARPKVTGSSKPTQSKKKRITINEDATASKSKVAQRFNTGRKGKGKDKTVELSDASSDSAGLYTNDPTTYDSESMSLGEDELREAWRNELRSKQINDPSQIRNLRSTAQTLPASEQAMVLAPPVQGPPT</sequence>
<dbReference type="AlphaFoldDB" id="M1DR44"/>
<feature type="compositionally biased region" description="Polar residues" evidence="1">
    <location>
        <begin position="24"/>
        <end position="38"/>
    </location>
</feature>
<dbReference type="InParanoid" id="M1DR44"/>
<feature type="compositionally biased region" description="Polar residues" evidence="1">
    <location>
        <begin position="65"/>
        <end position="75"/>
    </location>
</feature>
<evidence type="ECO:0000256" key="1">
    <source>
        <dbReference type="SAM" id="MobiDB-lite"/>
    </source>
</evidence>
<evidence type="ECO:0000313" key="3">
    <source>
        <dbReference type="Proteomes" id="UP000011115"/>
    </source>
</evidence>
<evidence type="ECO:0000313" key="2">
    <source>
        <dbReference type="EnsemblPlants" id="PGSC0003DMT400093035"/>
    </source>
</evidence>
<dbReference type="PaxDb" id="4113-PGSC0003DMT400093035"/>
<dbReference type="Gramene" id="PGSC0003DMT400093035">
    <property type="protein sequence ID" value="PGSC0003DMT400093035"/>
    <property type="gene ID" value="PGSC0003DMG400042606"/>
</dbReference>
<accession>M1DR44</accession>
<protein>
    <submittedName>
        <fullName evidence="2">Uncharacterized protein</fullName>
    </submittedName>
</protein>